<dbReference type="Proteomes" id="UP000007435">
    <property type="component" value="Chromosome"/>
</dbReference>
<dbReference type="eggNOG" id="ENOG502ZCJ2">
    <property type="taxonomic scope" value="Bacteria"/>
</dbReference>
<dbReference type="AlphaFoldDB" id="E4RXX0"/>
<evidence type="ECO:0008006" key="3">
    <source>
        <dbReference type="Google" id="ProtNLM"/>
    </source>
</evidence>
<accession>E4RXX0</accession>
<name>E4RXX0_LEAB4</name>
<reference evidence="1 2" key="2">
    <citation type="journal article" date="2011" name="Stand. Genomic Sci.">
        <title>Complete genome sequence of Leadbetterella byssophila type strain (4M15).</title>
        <authorList>
            <person name="Abt B."/>
            <person name="Teshima H."/>
            <person name="Lucas S."/>
            <person name="Lapidus A."/>
            <person name="Del Rio T.G."/>
            <person name="Nolan M."/>
            <person name="Tice H."/>
            <person name="Cheng J.F."/>
            <person name="Pitluck S."/>
            <person name="Liolios K."/>
            <person name="Pagani I."/>
            <person name="Ivanova N."/>
            <person name="Mavromatis K."/>
            <person name="Pati A."/>
            <person name="Tapia R."/>
            <person name="Han C."/>
            <person name="Goodwin L."/>
            <person name="Chen A."/>
            <person name="Palaniappan K."/>
            <person name="Land M."/>
            <person name="Hauser L."/>
            <person name="Chang Y.J."/>
            <person name="Jeffries C.D."/>
            <person name="Rohde M."/>
            <person name="Goker M."/>
            <person name="Tindall B.J."/>
            <person name="Detter J.C."/>
            <person name="Woyke T."/>
            <person name="Bristow J."/>
            <person name="Eisen J.A."/>
            <person name="Markowitz V."/>
            <person name="Hugenholtz P."/>
            <person name="Klenk H.P."/>
            <person name="Kyrpides N.C."/>
        </authorList>
    </citation>
    <scope>NUCLEOTIDE SEQUENCE [LARGE SCALE GENOMIC DNA]</scope>
    <source>
        <strain evidence="2">DSM 17132 / JCM 16389 / KACC 11308 / NBRC 106382 / 4M15</strain>
    </source>
</reference>
<proteinExistence type="predicted"/>
<organism evidence="1 2">
    <name type="scientific">Leadbetterella byssophila (strain DSM 17132 / JCM 16389 / KACC 11308 / NBRC 106382 / 4M15)</name>
    <dbReference type="NCBI Taxonomy" id="649349"/>
    <lineage>
        <taxon>Bacteria</taxon>
        <taxon>Pseudomonadati</taxon>
        <taxon>Bacteroidota</taxon>
        <taxon>Cytophagia</taxon>
        <taxon>Cytophagales</taxon>
        <taxon>Leadbetterellaceae</taxon>
        <taxon>Leadbetterella</taxon>
    </lineage>
</organism>
<protein>
    <recommendedName>
        <fullName evidence="3">DUF4230 domain-containing protein</fullName>
    </recommendedName>
</protein>
<dbReference type="HOGENOM" id="CLU_102892_0_0_10"/>
<sequence>MRKVLMYVILALALLFFWERLKKASFWNKEVTTTHHTVLKEITDLGKLELVKYAYRDVVEQKIVRDFLPDPKALLIIEGEAVGCIDLKKVKEDDLQFKGDTLIVHLPSPEICYHKIDHERSKVYHTEYAFMNEGLLLEEAYKRAEKQILESALRADILGKTKANAALVLKPLLENASGKKVVLKFPLAAELDPLK</sequence>
<dbReference type="InterPro" id="IPR025324">
    <property type="entry name" value="DUF4230"/>
</dbReference>
<dbReference type="EMBL" id="CP002305">
    <property type="protein sequence ID" value="ADQ19067.1"/>
    <property type="molecule type" value="Genomic_DNA"/>
</dbReference>
<dbReference type="RefSeq" id="WP_013410091.1">
    <property type="nucleotide sequence ID" value="NC_014655.1"/>
</dbReference>
<evidence type="ECO:0000313" key="2">
    <source>
        <dbReference type="Proteomes" id="UP000007435"/>
    </source>
</evidence>
<dbReference type="Pfam" id="PF14014">
    <property type="entry name" value="DUF4230"/>
    <property type="match status" value="1"/>
</dbReference>
<keyword evidence="2" id="KW-1185">Reference proteome</keyword>
<evidence type="ECO:0000313" key="1">
    <source>
        <dbReference type="EMBL" id="ADQ19067.1"/>
    </source>
</evidence>
<reference key="1">
    <citation type="submission" date="2010-11" db="EMBL/GenBank/DDBJ databases">
        <title>The complete genome of Leadbetterella byssophila DSM 17132.</title>
        <authorList>
            <consortium name="US DOE Joint Genome Institute (JGI-PGF)"/>
            <person name="Lucas S."/>
            <person name="Copeland A."/>
            <person name="Lapidus A."/>
            <person name="Glavina del Rio T."/>
            <person name="Dalin E."/>
            <person name="Tice H."/>
            <person name="Bruce D."/>
            <person name="Goodwin L."/>
            <person name="Pitluck S."/>
            <person name="Kyrpides N."/>
            <person name="Mavromatis K."/>
            <person name="Ivanova N."/>
            <person name="Teshima H."/>
            <person name="Brettin T."/>
            <person name="Detter J.C."/>
            <person name="Han C."/>
            <person name="Tapia R."/>
            <person name="Land M."/>
            <person name="Hauser L."/>
            <person name="Markowitz V."/>
            <person name="Cheng J.-F."/>
            <person name="Hugenholtz P."/>
            <person name="Woyke T."/>
            <person name="Wu D."/>
            <person name="Tindall B."/>
            <person name="Pomrenke H.G."/>
            <person name="Brambilla E."/>
            <person name="Klenk H.-P."/>
            <person name="Eisen J.A."/>
        </authorList>
    </citation>
    <scope>NUCLEOTIDE SEQUENCE [LARGE SCALE GENOMIC DNA]</scope>
    <source>
        <strain>DSM 17132</strain>
    </source>
</reference>
<gene>
    <name evidence="1" type="ordered locus">Lbys_3418</name>
</gene>
<dbReference type="KEGG" id="lby:Lbys_3418"/>
<dbReference type="STRING" id="649349.Lbys_3418"/>